<sequence length="416" mass="47867">MTYKEILRYTFLPWLIILFFFFFVPVLNFKPISSISLVLIMGYLIMVFLGLNIGIKGSKRVVNPMKFSDKINFSKIINFLTLISIALSLMSLSQKLKTYGLGYSLSAFTQLRYAQIHEHVEKGQGVLGPIANLISGFPIIFLLGRIYIRKFDWFFKAVLTLVILIAVSRGGRNSIMIISVLMFFGAKLFKNKISKTKILILGGSVLFFFILINAIRHSLSEGVTTSLAYVISDYEINNGIKIDSTLSNFIQISNSNLMFYIVELYYYLVHSIKEFDVLVINENINNFPYYGGYQLYSWVLGLNKLGFDFITIDQILSEIPNPGKYLTLIGAMYLDFGYMLMFIVLLIGYKTSKYYKKFKIKQDFRTGLNLICCLVILLFAPFYSVIGNGVFSAFFTNCIIYNLMFFFLKRDRWNII</sequence>
<keyword evidence="1" id="KW-1133">Transmembrane helix</keyword>
<gene>
    <name evidence="2" type="ORF">T190115A13A_10037</name>
</gene>
<keyword evidence="1" id="KW-0472">Membrane</keyword>
<protein>
    <recommendedName>
        <fullName evidence="4">Oligosaccharide repeat unit polymerase</fullName>
    </recommendedName>
</protein>
<comment type="caution">
    <text evidence="2">The sequence shown here is derived from an EMBL/GenBank/DDBJ whole genome shotgun (WGS) entry which is preliminary data.</text>
</comment>
<dbReference type="Proteomes" id="UP001497602">
    <property type="component" value="Unassembled WGS sequence"/>
</dbReference>
<evidence type="ECO:0008006" key="4">
    <source>
        <dbReference type="Google" id="ProtNLM"/>
    </source>
</evidence>
<feature type="transmembrane region" description="Helical" evidence="1">
    <location>
        <begin position="35"/>
        <end position="55"/>
    </location>
</feature>
<keyword evidence="1" id="KW-0812">Transmembrane</keyword>
<accession>A0ABM9PJT0</accession>
<feature type="transmembrane region" description="Helical" evidence="1">
    <location>
        <begin position="126"/>
        <end position="144"/>
    </location>
</feature>
<keyword evidence="3" id="KW-1185">Reference proteome</keyword>
<organism evidence="2 3">
    <name type="scientific">Tenacibaculum vairaonense</name>
    <dbReference type="NCBI Taxonomy" id="3137860"/>
    <lineage>
        <taxon>Bacteria</taxon>
        <taxon>Pseudomonadati</taxon>
        <taxon>Bacteroidota</taxon>
        <taxon>Flavobacteriia</taxon>
        <taxon>Flavobacteriales</taxon>
        <taxon>Flavobacteriaceae</taxon>
        <taxon>Tenacibaculum</taxon>
    </lineage>
</organism>
<evidence type="ECO:0000313" key="3">
    <source>
        <dbReference type="Proteomes" id="UP001497602"/>
    </source>
</evidence>
<dbReference type="EMBL" id="CAXJRC010000011">
    <property type="protein sequence ID" value="CAL2105881.1"/>
    <property type="molecule type" value="Genomic_DNA"/>
</dbReference>
<proteinExistence type="predicted"/>
<feature type="transmembrane region" description="Helical" evidence="1">
    <location>
        <begin position="76"/>
        <end position="93"/>
    </location>
</feature>
<feature type="transmembrane region" description="Helical" evidence="1">
    <location>
        <begin position="325"/>
        <end position="347"/>
    </location>
</feature>
<feature type="transmembrane region" description="Helical" evidence="1">
    <location>
        <begin position="198"/>
        <end position="215"/>
    </location>
</feature>
<name>A0ABM9PJT0_9FLAO</name>
<evidence type="ECO:0000256" key="1">
    <source>
        <dbReference type="SAM" id="Phobius"/>
    </source>
</evidence>
<feature type="transmembrane region" description="Helical" evidence="1">
    <location>
        <begin position="12"/>
        <end position="29"/>
    </location>
</feature>
<reference evidence="2 3" key="1">
    <citation type="submission" date="2024-05" db="EMBL/GenBank/DDBJ databases">
        <authorList>
            <person name="Duchaud E."/>
        </authorList>
    </citation>
    <scope>NUCLEOTIDE SEQUENCE [LARGE SCALE GENOMIC DNA]</scope>
    <source>
        <strain evidence="2">Ena-SAMPLE-TAB-13-05-2024-13:56:06:370-140305</strain>
    </source>
</reference>
<evidence type="ECO:0000313" key="2">
    <source>
        <dbReference type="EMBL" id="CAL2105881.1"/>
    </source>
</evidence>
<feature type="transmembrane region" description="Helical" evidence="1">
    <location>
        <begin position="390"/>
        <end position="408"/>
    </location>
</feature>
<feature type="transmembrane region" description="Helical" evidence="1">
    <location>
        <begin position="367"/>
        <end position="384"/>
    </location>
</feature>